<proteinExistence type="predicted"/>
<dbReference type="InterPro" id="IPR005183">
    <property type="entry name" value="DUF305_CopM-like"/>
</dbReference>
<dbReference type="Pfam" id="PF03713">
    <property type="entry name" value="DUF305"/>
    <property type="match status" value="1"/>
</dbReference>
<gene>
    <name evidence="2" type="ORF">I0Q91_04260</name>
</gene>
<dbReference type="AlphaFoldDB" id="A0A931AWV9"/>
<dbReference type="RefSeq" id="WP_270453092.1">
    <property type="nucleotide sequence ID" value="NZ_JADPIE010000002.1"/>
</dbReference>
<dbReference type="InterPro" id="IPR012347">
    <property type="entry name" value="Ferritin-like"/>
</dbReference>
<dbReference type="Gene3D" id="1.20.1260.10">
    <property type="match status" value="2"/>
</dbReference>
<protein>
    <submittedName>
        <fullName evidence="2">DUF305 domain-containing protein</fullName>
    </submittedName>
</protein>
<evidence type="ECO:0000259" key="1">
    <source>
        <dbReference type="Pfam" id="PF03713"/>
    </source>
</evidence>
<feature type="domain" description="DUF305" evidence="1">
    <location>
        <begin position="76"/>
        <end position="181"/>
    </location>
</feature>
<sequence length="325" mass="37726">MKKLIIVSLSVVLVFGLIGMNATAMQGNRGHMGRRTQDDIDQSFDDFENFGFGDMMGFGGMMGSGRMMHTSIESEYDFLIKMIPHHEEAVRTATTLRDNTDSEEMREFASEIIATQSEEIDQMNSYLDNWYSDRENDFVYEPMMGDYSDIESPQLEEAFLEDMIFHHMEAVMMSQQLLAQGLAEHEEVAELAVSISNSQREEIFMMRNWLADSYAASDQRFRGGMMGGMGMMRSPWFDSDISRFSDMSEEEIREIQRDELRTIVRIEVLMEEYRELIKEEAPEQELIELEDQIFELQDELNSTGIGFFSNMTGILSNRIRHHRSW</sequence>
<dbReference type="PANTHER" id="PTHR36933:SF1">
    <property type="entry name" value="SLL0788 PROTEIN"/>
    <property type="match status" value="1"/>
</dbReference>
<comment type="caution">
    <text evidence="2">The sequence shown here is derived from an EMBL/GenBank/DDBJ whole genome shotgun (WGS) entry which is preliminary data.</text>
</comment>
<reference evidence="2" key="1">
    <citation type="submission" date="2020-11" db="EMBL/GenBank/DDBJ databases">
        <title>Halonatronomonas betainensis gen. nov., sp. nov. a novel haloalkaliphilic representative of the family Halanaerobiacae capable of betaine degradation.</title>
        <authorList>
            <person name="Boltyanskaya Y."/>
            <person name="Kevbrin V."/>
            <person name="Detkova E."/>
            <person name="Grouzdev D.S."/>
            <person name="Koziaeva V."/>
            <person name="Zhilina T."/>
        </authorList>
    </citation>
    <scope>NUCLEOTIDE SEQUENCE</scope>
    <source>
        <strain evidence="2">Z-7014</strain>
    </source>
</reference>
<dbReference type="EMBL" id="JADPIE010000002">
    <property type="protein sequence ID" value="MBF8436283.1"/>
    <property type="molecule type" value="Genomic_DNA"/>
</dbReference>
<keyword evidence="3" id="KW-1185">Reference proteome</keyword>
<dbReference type="Proteomes" id="UP000621436">
    <property type="component" value="Unassembled WGS sequence"/>
</dbReference>
<organism evidence="2 3">
    <name type="scientific">Halonatronomonas betaini</name>
    <dbReference type="NCBI Taxonomy" id="2778430"/>
    <lineage>
        <taxon>Bacteria</taxon>
        <taxon>Bacillati</taxon>
        <taxon>Bacillota</taxon>
        <taxon>Clostridia</taxon>
        <taxon>Halanaerobiales</taxon>
        <taxon>Halarsenatibacteraceae</taxon>
        <taxon>Halonatronomonas</taxon>
    </lineage>
</organism>
<name>A0A931AWV9_9FIRM</name>
<accession>A0A931AWV9</accession>
<dbReference type="PANTHER" id="PTHR36933">
    <property type="entry name" value="SLL0788 PROTEIN"/>
    <property type="match status" value="1"/>
</dbReference>
<evidence type="ECO:0000313" key="2">
    <source>
        <dbReference type="EMBL" id="MBF8436283.1"/>
    </source>
</evidence>
<evidence type="ECO:0000313" key="3">
    <source>
        <dbReference type="Proteomes" id="UP000621436"/>
    </source>
</evidence>